<proteinExistence type="predicted"/>
<evidence type="ECO:0000313" key="1">
    <source>
        <dbReference type="EMBL" id="CAD8298001.1"/>
    </source>
</evidence>
<dbReference type="EMBL" id="HBED01007577">
    <property type="protein sequence ID" value="CAD8298001.1"/>
    <property type="molecule type" value="Transcribed_RNA"/>
</dbReference>
<gene>
    <name evidence="1" type="ORF">TDUB1175_LOCUS3709</name>
</gene>
<organism evidence="1">
    <name type="scientific">Pseudictyota dubia</name>
    <dbReference type="NCBI Taxonomy" id="2749911"/>
    <lineage>
        <taxon>Eukaryota</taxon>
        <taxon>Sar</taxon>
        <taxon>Stramenopiles</taxon>
        <taxon>Ochrophyta</taxon>
        <taxon>Bacillariophyta</taxon>
        <taxon>Mediophyceae</taxon>
        <taxon>Biddulphiophycidae</taxon>
        <taxon>Eupodiscales</taxon>
        <taxon>Odontellaceae</taxon>
        <taxon>Pseudictyota</taxon>
    </lineage>
</organism>
<name>A0A7R9Z1E5_9STRA</name>
<reference evidence="1" key="1">
    <citation type="submission" date="2021-01" db="EMBL/GenBank/DDBJ databases">
        <authorList>
            <person name="Corre E."/>
            <person name="Pelletier E."/>
            <person name="Niang G."/>
            <person name="Scheremetjew M."/>
            <person name="Finn R."/>
            <person name="Kale V."/>
            <person name="Holt S."/>
            <person name="Cochrane G."/>
            <person name="Meng A."/>
            <person name="Brown T."/>
            <person name="Cohen L."/>
        </authorList>
    </citation>
    <scope>NUCLEOTIDE SEQUENCE</scope>
    <source>
        <strain evidence="1">CCMP147</strain>
    </source>
</reference>
<evidence type="ECO:0008006" key="2">
    <source>
        <dbReference type="Google" id="ProtNLM"/>
    </source>
</evidence>
<accession>A0A7R9Z1E5</accession>
<dbReference type="AlphaFoldDB" id="A0A7R9Z1E5"/>
<sequence>MKLHLSFFVALGGFIGSFLLLRGTFLGAVGSYSGTDERSRNLANVVPSKLTTIPRDDFLFLKVGKAGGGTVKAHLEAFWSMQVKSCHPWPCPHKISSAGQDGGLGLMALSVRDPIDRFVSGFYFRALRLKENCPDEKSCSDDDFWPQTTEKGVIFDKHGEDVNSLAEALCEDGPGGRRGSEAAREDAKAILHVAWTLNDWVEGIDWSLKTRDVFPLVQEPGFSLEDEIDAMVEWMNKRSALNSLSGFAAQRDLALKLADDETLRRSLASPRFRHYSESASKTPLSSRGEECLARYFKKDYELLRRKVKPACKTEVCKKAVQSILSRREHLLV</sequence>
<protein>
    <recommendedName>
        <fullName evidence="2">Sulfotransferase domain-containing protein</fullName>
    </recommendedName>
</protein>